<dbReference type="PANTHER" id="PTHR31157:SF1">
    <property type="entry name" value="SCP DOMAIN-CONTAINING PROTEIN"/>
    <property type="match status" value="1"/>
</dbReference>
<dbReference type="Gene3D" id="2.40.10.10">
    <property type="entry name" value="Trypsin-like serine proteases"/>
    <property type="match status" value="2"/>
</dbReference>
<dbReference type="Gene3D" id="3.40.33.10">
    <property type="entry name" value="CAP"/>
    <property type="match status" value="1"/>
</dbReference>
<feature type="signal peptide" evidence="1">
    <location>
        <begin position="1"/>
        <end position="23"/>
    </location>
</feature>
<dbReference type="InterPro" id="IPR009003">
    <property type="entry name" value="Peptidase_S1_PA"/>
</dbReference>
<dbReference type="Proteomes" id="UP000626982">
    <property type="component" value="Unassembled WGS sequence"/>
</dbReference>
<dbReference type="PROSITE" id="PS00134">
    <property type="entry name" value="TRYPSIN_HIS"/>
    <property type="match status" value="1"/>
</dbReference>
<accession>A0ABQ2KD70</accession>
<keyword evidence="1" id="KW-0732">Signal</keyword>
<feature type="chain" id="PRO_5045590634" description="SCP domain-containing protein" evidence="1">
    <location>
        <begin position="24"/>
        <end position="567"/>
    </location>
</feature>
<dbReference type="InterPro" id="IPR014044">
    <property type="entry name" value="CAP_dom"/>
</dbReference>
<evidence type="ECO:0000313" key="4">
    <source>
        <dbReference type="Proteomes" id="UP000626982"/>
    </source>
</evidence>
<dbReference type="InterPro" id="IPR035940">
    <property type="entry name" value="CAP_sf"/>
</dbReference>
<dbReference type="RefSeq" id="WP_188716172.1">
    <property type="nucleotide sequence ID" value="NZ_BAABBD010000001.1"/>
</dbReference>
<dbReference type="Pfam" id="PF00089">
    <property type="entry name" value="Trypsin"/>
    <property type="match status" value="1"/>
</dbReference>
<evidence type="ECO:0000313" key="3">
    <source>
        <dbReference type="EMBL" id="GGN79951.1"/>
    </source>
</evidence>
<organism evidence="3 4">
    <name type="scientific">Agrococcus terreus</name>
    <dbReference type="NCBI Taxonomy" id="574649"/>
    <lineage>
        <taxon>Bacteria</taxon>
        <taxon>Bacillati</taxon>
        <taxon>Actinomycetota</taxon>
        <taxon>Actinomycetes</taxon>
        <taxon>Micrococcales</taxon>
        <taxon>Microbacteriaceae</taxon>
        <taxon>Agrococcus</taxon>
    </lineage>
</organism>
<comment type="caution">
    <text evidence="3">The sequence shown here is derived from an EMBL/GenBank/DDBJ whole genome shotgun (WGS) entry which is preliminary data.</text>
</comment>
<reference evidence="4" key="1">
    <citation type="journal article" date="2019" name="Int. J. Syst. Evol. Microbiol.">
        <title>The Global Catalogue of Microorganisms (GCM) 10K type strain sequencing project: providing services to taxonomists for standard genome sequencing and annotation.</title>
        <authorList>
            <consortium name="The Broad Institute Genomics Platform"/>
            <consortium name="The Broad Institute Genome Sequencing Center for Infectious Disease"/>
            <person name="Wu L."/>
            <person name="Ma J."/>
        </authorList>
    </citation>
    <scope>NUCLEOTIDE SEQUENCE [LARGE SCALE GENOMIC DNA]</scope>
    <source>
        <strain evidence="4">CGMCC 1.6960</strain>
    </source>
</reference>
<evidence type="ECO:0000256" key="1">
    <source>
        <dbReference type="SAM" id="SignalP"/>
    </source>
</evidence>
<proteinExistence type="predicted"/>
<name>A0ABQ2KD70_9MICO</name>
<dbReference type="EMBL" id="BMLM01000001">
    <property type="protein sequence ID" value="GGN79951.1"/>
    <property type="molecule type" value="Genomic_DNA"/>
</dbReference>
<dbReference type="InterPro" id="IPR043504">
    <property type="entry name" value="Peptidase_S1_PA_chymotrypsin"/>
</dbReference>
<dbReference type="InterPro" id="IPR001254">
    <property type="entry name" value="Trypsin_dom"/>
</dbReference>
<feature type="domain" description="SCP" evidence="2">
    <location>
        <begin position="443"/>
        <end position="565"/>
    </location>
</feature>
<dbReference type="PANTHER" id="PTHR31157">
    <property type="entry name" value="SCP DOMAIN-CONTAINING PROTEIN"/>
    <property type="match status" value="1"/>
</dbReference>
<protein>
    <recommendedName>
        <fullName evidence="2">SCP domain-containing protein</fullName>
    </recommendedName>
</protein>
<dbReference type="Pfam" id="PF00188">
    <property type="entry name" value="CAP"/>
    <property type="match status" value="1"/>
</dbReference>
<evidence type="ECO:0000259" key="2">
    <source>
        <dbReference type="SMART" id="SM00198"/>
    </source>
</evidence>
<sequence>MHRSILAAVAALGVGVATLAPFAAPSVASTPAAGDLPAVQEAHFDIIAKISELDALAAEHRMGTVAGDPEAGTIDVGWVGDVPGDVQRIADDAAIDGIDVRFVPQAASAAALTEVAQGVAASLPVEGAFGVQIGDEGLTVEVPTEEAAEAAGDVAIPLDDAGVQRVLERAESDAAALGVDLVVERTDDVPLSAARVDPAGRAPIQTGRTDDRTELSGGMRVLTQFRSGAFVSCTSGFTGVQGHRPFILTAAHCSDYMDSRAVRNYAGAGIGTSDLVAELNDGARATDLGIIALDYEARTLPRIYQSQTGTVPITSAMTTAPPSGYYLCSSGQVTGWKCDLRAGAPYVACYSSSAGSECMNVQLVTSSTGRAFCLGDSGGPVVSHPNGEGATAVAVVSGIRGTPVNGCGPTGLIAPVADLFSTVWGTQLHTTPIGSTSGAPDPAVLRSLLDSINAERRTAGQAPLAIDTCLSGVAGRWAATMARDSLAGSAHNPTLDADMRACAARGWGENVGRTMTTNPDPTSMMRTWMASTGHRNNILNATFTHIGIGVERGSNGSWYYVLDFARR</sequence>
<dbReference type="InterPro" id="IPR018114">
    <property type="entry name" value="TRYPSIN_HIS"/>
</dbReference>
<dbReference type="SUPFAM" id="SSF55797">
    <property type="entry name" value="PR-1-like"/>
    <property type="match status" value="1"/>
</dbReference>
<keyword evidence="4" id="KW-1185">Reference proteome</keyword>
<gene>
    <name evidence="3" type="ORF">GCM10010968_07380</name>
</gene>
<dbReference type="SMART" id="SM00198">
    <property type="entry name" value="SCP"/>
    <property type="match status" value="1"/>
</dbReference>
<dbReference type="CDD" id="cd05379">
    <property type="entry name" value="CAP_bacterial"/>
    <property type="match status" value="1"/>
</dbReference>
<dbReference type="SUPFAM" id="SSF50494">
    <property type="entry name" value="Trypsin-like serine proteases"/>
    <property type="match status" value="1"/>
</dbReference>